<dbReference type="NCBIfam" id="TIGR03804">
    <property type="entry name" value="para_beta_helix"/>
    <property type="match status" value="1"/>
</dbReference>
<dbReference type="SMART" id="SM00710">
    <property type="entry name" value="PbH1"/>
    <property type="match status" value="10"/>
</dbReference>
<proteinExistence type="predicted"/>
<feature type="domain" description="GEVED" evidence="3">
    <location>
        <begin position="3501"/>
        <end position="3580"/>
    </location>
</feature>
<comment type="caution">
    <text evidence="4">The sequence shown here is derived from an EMBL/GenBank/DDBJ whole genome shotgun (WGS) entry which is preliminary data.</text>
</comment>
<dbReference type="InterPro" id="IPR024079">
    <property type="entry name" value="MetalloPept_cat_dom_sf"/>
</dbReference>
<dbReference type="GO" id="GO:0008237">
    <property type="term" value="F:metallopeptidase activity"/>
    <property type="evidence" value="ECO:0007669"/>
    <property type="project" value="InterPro"/>
</dbReference>
<protein>
    <submittedName>
        <fullName evidence="4">Peptidase domain protein</fullName>
    </submittedName>
</protein>
<feature type="domain" description="Cadherin-like" evidence="2">
    <location>
        <begin position="3907"/>
        <end position="3990"/>
    </location>
</feature>
<name>L7C928_RHOBT</name>
<feature type="region of interest" description="Disordered" evidence="1">
    <location>
        <begin position="2366"/>
        <end position="2389"/>
    </location>
</feature>
<dbReference type="Gene3D" id="2.60.40.3440">
    <property type="match status" value="1"/>
</dbReference>
<evidence type="ECO:0000259" key="3">
    <source>
        <dbReference type="Pfam" id="PF20009"/>
    </source>
</evidence>
<dbReference type="InterPro" id="IPR045474">
    <property type="entry name" value="GEVED"/>
</dbReference>
<evidence type="ECO:0000256" key="1">
    <source>
        <dbReference type="SAM" id="MobiDB-lite"/>
    </source>
</evidence>
<dbReference type="InterPro" id="IPR041690">
    <property type="entry name" value="Cadherin_5"/>
</dbReference>
<organism evidence="4 5">
    <name type="scientific">Rhodopirellula baltica SWK14</name>
    <dbReference type="NCBI Taxonomy" id="993516"/>
    <lineage>
        <taxon>Bacteria</taxon>
        <taxon>Pseudomonadati</taxon>
        <taxon>Planctomycetota</taxon>
        <taxon>Planctomycetia</taxon>
        <taxon>Pirellulales</taxon>
        <taxon>Pirellulaceae</taxon>
        <taxon>Rhodopirellula</taxon>
    </lineage>
</organism>
<dbReference type="InterPro" id="IPR011050">
    <property type="entry name" value="Pectin_lyase_fold/virulence"/>
</dbReference>
<dbReference type="Gene3D" id="2.60.120.380">
    <property type="match status" value="2"/>
</dbReference>
<dbReference type="InterPro" id="IPR006626">
    <property type="entry name" value="PbH1"/>
</dbReference>
<dbReference type="Pfam" id="PF20009">
    <property type="entry name" value="GEVED"/>
    <property type="match status" value="1"/>
</dbReference>
<gene>
    <name evidence="4" type="ORF">RBSWK_05485</name>
</gene>
<dbReference type="Pfam" id="PF17892">
    <property type="entry name" value="Cadherin_5"/>
    <property type="match status" value="1"/>
</dbReference>
<accession>L7C928</accession>
<dbReference type="EMBL" id="AMWG01000152">
    <property type="protein sequence ID" value="ELP30533.1"/>
    <property type="molecule type" value="Genomic_DNA"/>
</dbReference>
<dbReference type="InterPro" id="IPR022441">
    <property type="entry name" value="Para_beta_helix_rpt-2"/>
</dbReference>
<dbReference type="SUPFAM" id="SSF55486">
    <property type="entry name" value="Metalloproteases ('zincins'), catalytic domain"/>
    <property type="match status" value="1"/>
</dbReference>
<feature type="region of interest" description="Disordered" evidence="1">
    <location>
        <begin position="1459"/>
        <end position="1482"/>
    </location>
</feature>
<evidence type="ECO:0000259" key="2">
    <source>
        <dbReference type="Pfam" id="PF17892"/>
    </source>
</evidence>
<feature type="compositionally biased region" description="Acidic residues" evidence="1">
    <location>
        <begin position="1775"/>
        <end position="1792"/>
    </location>
</feature>
<dbReference type="SUPFAM" id="SSF101898">
    <property type="entry name" value="NHL repeat"/>
    <property type="match status" value="1"/>
</dbReference>
<feature type="region of interest" description="Disordered" evidence="1">
    <location>
        <begin position="1772"/>
        <end position="1794"/>
    </location>
</feature>
<feature type="non-terminal residue" evidence="4">
    <location>
        <position position="4282"/>
    </location>
</feature>
<dbReference type="SUPFAM" id="SSF51126">
    <property type="entry name" value="Pectin lyase-like"/>
    <property type="match status" value="1"/>
</dbReference>
<dbReference type="Gene3D" id="3.40.390.10">
    <property type="entry name" value="Collagenase (Catalytic Domain)"/>
    <property type="match status" value="1"/>
</dbReference>
<dbReference type="Proteomes" id="UP000010959">
    <property type="component" value="Unassembled WGS sequence"/>
</dbReference>
<evidence type="ECO:0000313" key="4">
    <source>
        <dbReference type="EMBL" id="ELP30533.1"/>
    </source>
</evidence>
<sequence>MRLAAGESTNLDQNSINWTIIPPTSAFAAASAFPGPELLAIRPDSSGLLQDGDTLNVAPNELNLYFNGGANIDGASVNTDNIKLIRAGDDGLFGPNPDNLDVLGNPINDDVEVELGFVGFVDNGSSATSNQQIVMRPASSASHNATNPAASFPDDFYRIELVGTGASPLQDLDGNPFQGGNDFVTEFRLNRGAQIVAVVPQPVERTGATQANPEGVLSQKSDTIVVYFDNQLLDIGDAENVGFYRLVDTEATLTEGDDALAAEQPDTAVYDPAANTVTLTFPNAIPEGNYRLDIGEANTPLAGSPSVPNPLLTIDDDNSTVVNASDLTSTGVLDSAGLRISSQIQAQSVALPPRIGGEDEPGHREIQRESHYSFTEVGNDLTFPSPIQTRAYHFPDTLGTDNTDAPYINLITEAEKEITRTILDIYASVSGIEFVETTGPVSGVPNLRIGKGDLRAIDPTLSPDSGVAGKAGPSFLVINSFEFPDAGRFYGDGFTETMFHEMGHSLFLNHSYDIPSVQGSPAADGTAPLPNDVRPGDHDVVHLQRISPPNATDIDLYKFEIGESGRFTAETFAERLSLPSRLSTVLTLYQVKGNAVEIIARNDRYYGNDSFIDVDLESGTYVIGVSSTGNEDYDPLVPDSGFGGTTDGVYELELRFKGGSADVLRDVDGTAIDGDRDGTPGGIYSFHFQSSDVDTTIFVDRLNDPNAAALDGSGSIADAFDNIGQAFELAGNRIVFPTVGFDQLGANDSFTVFRTISGSPTSRSFDFATDIVIDPSWDAEDLALETERVLNIAFPGIATAVGRTVELTDIDRLDLSGSERLLTTPNIVRILGNDVDSDPSTTADIKPYLVGTGINGLALRDGSEFRVPQGVNTILDAGALIKLHKANLDVGSSSIDINRAGASLQAFGTPELPVWLRSYFDDSFGGNSNASDNSSGQAPAAGNFGGIVLRDDSDLEANGMYLNYLSHVDIRHGGGKVFVDSAEESYSPVHLIDSRPTVSFNTITDSNSAAVSASPNSFDESNGRIGPEIVGNFLNRNTINGLFVRIETEDGQVQDKLSVPGRFNDTDIAHVITENLLIAGNVGGQYYDNDEGLLYARASGRLLVDPGVVIKLSGSRIEAERGGSNFIAEGTINRPIIFTSLNDDRYGGSGQFDTQRSPGSVGAAGDWAGIYFGFTSTGSIDNSIISFGGGDSPIEGGSDNFNAIEIHQADVRITNTLINDNANGNASGNRSGRGANDSGTIYVRGAQPVLIANSFIDNAGAAININANSLRFENRPDYGRSTGHIDTFTQFDDNVGPLVRLNQFENNGINGMLVRGEVLTTESIWDDTDIVHVLENEILVGNHHSNSGLTLRSSGSESLVVKLDGPDAGFTASGSYAEIIDRIGGTVTVSGSPGFPVILTSLNDDSVGAGFTPTGAFANDTGNNGDSLGQPGDWRGLKFDEFSNDRNVAVVRERETPLTAGKDENSFPGIAQPIGTLAPDQKSGDENRRLGFEVQGFISPDSPDDLDVYSFEGTAGTPVWLDIDRTDTSLDTVIEVLNANGTVLARSMSPFDLNEPGTLNALPLEQNSLLGGDFNSENFRDAGMHFVLTGTPGTTGRYYVRVRSLGSTPTELDGVSSGQYHMQIRLQQVDEYPGSTVQYADIRFAETAIDVQGLPSRSHLLGEAGELRNRNNNTLLNSQTLNSLLQSDMAAISISGTLGSEAGVAPLAGDLDVDWYTFDATQTGIQQIGGVNDSAGSVAVVFDLDYADKANRADTTIAVFDATGQLIYVGRESNIEDDQPTPDDGDLGGDIDDLSRGSLGSKDPYIGPVHLTSGGVYHVAIMGNGVTPNALMGQYDDLGFFNEQGNFVPDPDGQNRFVRLEPVNSVQRVVEDHIGLQGYTTNDGTKISPTTSIFNIDTAANLQNHFPEFKLADVPIYIATDSAGPNANDQLYIADPFNGGEYTRPVSPNSWSAGNNDIQDITIRSDGRMFGYQRLDNVNDSVGRLVEIDPANGGLTIIAQDGIPGATPTINARNLNANLATSGRSSINDPRLQEFTNSDEVDALAFERTGDLTAAPTYDLYYVVRESATSSKLYRANQNGDASPVAASAGDPNTPSNLKYGVMGNINLAGATYSQATLEVSTTGNNIARTNIRIQSNQPGVAGSFTYTTSRTNNGNQAGISNVDVAGRSFNLVIGTNDAANGGPSAAAIVNAINSHPQVSQLVTAAIYSGNANADNDGNDGTNAISFDADPATPGTGTTLAGRVTGISFDDPTRPTRLFGVTSAGEIIEIDKNNGTATLITTIAGADFTALTLGPQSVESGAYKDVLFATTSSGRLYAFDFEGNLQRIFANPAADFATLNDQDNNGDSPVGVVFSPLDVNLWHPTTRRASDTGHGINEAPDSSRSPDDAEVIYGDPLSVGQIKRFDEASGGVSFYFGLERWLSETQLRNTNETYLTYEGLENAQYGLTEELHRDLSSNPNAINSYAIGGSAQGQLLSNEFSLKDSVAEDRPTLYVNYFLETENHPGDTYSANDDPFRDAARIFAYRPSSDEWELVATNNSALSSADPDDTPEAELPGFISHLSDAGLNSESGRPERDQIVQELFDNTGVWRQARVDLSSFAGEEGVRLRFDFSTAGRIEGDGIPDTIGEIESTTGSLASQLNGFEGFYIDDVIVGFAERGEMVTVPNNNPVDSSTFNLLGSGRYSNPDPDRNPEILQGPYQVEIRRVDEYAAFDSDEANISIVTDGVTQPFDTNARHILSEDGVTEFADSTGLLADQNRERQQGMFIIDSNIITDSASVGISIAPGAQEEDGVPHPGSSINFPQLSADGLVPGVIVQNNVVAGTSAIQFAGETTEDANRPTPFGRIVNNTLVGTGSGTGIDVIGNASPTIMNNILSRYGNGIVVSAQSTPVIRQNYFQNNTTNGVTGTAATTAEDADPLFVDANSRNYYLADGSLAIDNSLNTLPDRLNYVTFKTELGLAISNIEAPQRDVFGQLRVDSGQAGGGGGSDIFVDQGAIDRADTDSPYAVLLKPIDDDNAGIDQDPNPTVVWLQDPILDTFSILIGDGRGENSPFEGTGINPATVDRDSIVIRRNNIELVEGVDYQLGFNGSTGELRLTPLTTLWQPNGVYEIFLDNQRISDRAGNLLRPNQQDGSTKFTIILPNLNFDYGDAIDGFGTILDSNGARHAIIDNGEIRLGRIIDAEDDAAIAGLPNASDDDRKPVIISLGTNAFQTPVVTNGVSTMESVQMPSLGDTLTIDIGSPRGPVTFEFVTIGRSAEPGNLPVIFDDSILTDPAEVLNQLNVFTSDVHSAISEVFEDFGIAFDVEFTAGVAGTPGTQPSLSLTNFDDEDGVGIGSPNTERAITVTPSDPASLVVSASPANPITIDIQSIPASGDQVVVDLGTSAGSKTFEFLLNDSMAAGQQASTTGTIAVRFDAADTVNDIAMRLGARIDQALAGFATSLSATVAGSVLTLENQATTQTVFVDSLADPNGISVGVLGYLNPNNANGASILVNAPNGGFLDAWIDWDQNQLFDPRDSSADGGEQIFRSIPLSAGDNILNIVTPTTASSGLAWARFRISPEGGLASDGLAVGGEVEDYQVEIIPAPIPTPQDDRYDILEDQSLLTAEMGLPSIFFGPTVAADDLLTSFAPTTVVLMDGPSHAESFSIDPLTGHFQYVPKADFAGIDTFIYRLADQATLVDNPVLDNNGDPIGVATVTINVDPVNDKPSVESLTLLAIEDTDQIFTAEQLIASASGDGISEFTLTLSDGSIVESPWDESIQTFHVISLETSDGIIHAGIPNQAEGFKTRRGRIFPSWNGNNLDKIVYRADPDLNEKNDNGDVLLYDEFTFTIADDGVLVNPGADLADPADNTVIMGTPQQADATATISVKPMNDAPVAADDVISENNSAWKEFFVGPDPANPLAEVPVPTEDMSLIIPAAYLLLNDKEARDSANDENANLTDNGLTVTAVTATSQGRGTVSINSNGDIVYDPATNFYGEFSFTYEVTDSGKTFSFETGTAEDDVLTHTATVRILVKPTNDAPQAADISLDLREYVEFVDGALDLTGISDGIGFKEFTQDDLLTLGSAVEASPPDQFDPEFNESEQDLRVIKFGLPDASAASIDARLLTYDAFTGLAPVQTLVTATGTLTLTFSLVPNPTPNPTPNDPDLFLAGSGEFVRGTYEPNADYNEENPFAAADVFTYFVEDFSEITIPDAGNFPGEPSISDGHGSLTSVAATVTMTTHAVNDEPEFPAFNTVTFAEDVSAGSTTPGTVYYDVYAEALVADYDPADPSFDTEIFVAPAT</sequence>
<evidence type="ECO:0000313" key="5">
    <source>
        <dbReference type="Proteomes" id="UP000010959"/>
    </source>
</evidence>
<reference evidence="4 5" key="1">
    <citation type="journal article" date="2013" name="Mar. Genomics">
        <title>Expression of sulfatases in Rhodopirellula baltica and the diversity of sulfatases in the genus Rhodopirellula.</title>
        <authorList>
            <person name="Wegner C.E."/>
            <person name="Richter-Heitmann T."/>
            <person name="Klindworth A."/>
            <person name="Klockow C."/>
            <person name="Richter M."/>
            <person name="Achstetter T."/>
            <person name="Glockner F.O."/>
            <person name="Harder J."/>
        </authorList>
    </citation>
    <scope>NUCLEOTIDE SEQUENCE [LARGE SCALE GENOMIC DNA]</scope>
    <source>
        <strain evidence="4 5">SWK14</strain>
    </source>
</reference>